<organism evidence="5">
    <name type="scientific">freshwater metagenome</name>
    <dbReference type="NCBI Taxonomy" id="449393"/>
    <lineage>
        <taxon>unclassified sequences</taxon>
        <taxon>metagenomes</taxon>
        <taxon>ecological metagenomes</taxon>
    </lineage>
</organism>
<dbReference type="GO" id="GO:0000976">
    <property type="term" value="F:transcription cis-regulatory region binding"/>
    <property type="evidence" value="ECO:0007669"/>
    <property type="project" value="TreeGrafter"/>
</dbReference>
<dbReference type="PANTHER" id="PTHR30055">
    <property type="entry name" value="HTH-TYPE TRANSCRIPTIONAL REGULATOR RUTR"/>
    <property type="match status" value="1"/>
</dbReference>
<evidence type="ECO:0000256" key="1">
    <source>
        <dbReference type="ARBA" id="ARBA00023015"/>
    </source>
</evidence>
<evidence type="ECO:0000256" key="2">
    <source>
        <dbReference type="ARBA" id="ARBA00023125"/>
    </source>
</evidence>
<dbReference type="PANTHER" id="PTHR30055:SF234">
    <property type="entry name" value="HTH-TYPE TRANSCRIPTIONAL REGULATOR BETI"/>
    <property type="match status" value="1"/>
</dbReference>
<evidence type="ECO:0000259" key="4">
    <source>
        <dbReference type="Pfam" id="PF00440"/>
    </source>
</evidence>
<protein>
    <submittedName>
        <fullName evidence="5">Unannotated protein</fullName>
    </submittedName>
</protein>
<name>A0A6J6TPG9_9ZZZZ</name>
<dbReference type="EMBL" id="CAEZYZ010000108">
    <property type="protein sequence ID" value="CAB4748998.1"/>
    <property type="molecule type" value="Genomic_DNA"/>
</dbReference>
<keyword evidence="1" id="KW-0805">Transcription regulation</keyword>
<proteinExistence type="predicted"/>
<dbReference type="GO" id="GO:0003700">
    <property type="term" value="F:DNA-binding transcription factor activity"/>
    <property type="evidence" value="ECO:0007669"/>
    <property type="project" value="TreeGrafter"/>
</dbReference>
<dbReference type="InterPro" id="IPR050109">
    <property type="entry name" value="HTH-type_TetR-like_transc_reg"/>
</dbReference>
<dbReference type="InterPro" id="IPR009057">
    <property type="entry name" value="Homeodomain-like_sf"/>
</dbReference>
<keyword evidence="2" id="KW-0238">DNA-binding</keyword>
<feature type="domain" description="HTH tetR-type" evidence="4">
    <location>
        <begin position="234"/>
        <end position="278"/>
    </location>
</feature>
<gene>
    <name evidence="5" type="ORF">UFOPK2810_00750</name>
</gene>
<evidence type="ECO:0000313" key="5">
    <source>
        <dbReference type="EMBL" id="CAB4748998.1"/>
    </source>
</evidence>
<dbReference type="InterPro" id="IPR001647">
    <property type="entry name" value="HTH_TetR"/>
</dbReference>
<sequence>MTSEVHAGRRARSKRAEVNDRVLLDAARAMTVDLGWDAVNLHAVAKRVGMTSRAMDDRFGSRTSVAVAVWMDGPGAAVTSGIVELVDALVPGAGESGQDLQAAIAGVDRLLRPDAMLAAALEIMCAATFDSKLRDAIAIDLERALGKRLVLDPLGAPRHQIVAAQVAYVVVTALGLLLAYRRPGAASVNLSPLVEDFARALAHPSTPAKLPDVESPQMKLEFETAAADPYEALLQGTLIEVADHGYAASTLARIVAAVGVTQGLVYARHKNKLELFMAATAWRHEAAIQENAAMFAALAHRIGPGRADAVLWREYMRPEHQRGRSLALEQLRVGWREPVLQAATDAAEAAFTEATAASNPGIDRESIVSRIHLDFAQGYGAELLPTFIPLAWSLPFDVVTVPLLGGPRREGIQQPLV</sequence>
<accession>A0A6J6TPG9</accession>
<dbReference type="AlphaFoldDB" id="A0A6J6TPG9"/>
<keyword evidence="3" id="KW-0804">Transcription</keyword>
<dbReference type="Pfam" id="PF00440">
    <property type="entry name" value="TetR_N"/>
    <property type="match status" value="1"/>
</dbReference>
<evidence type="ECO:0000256" key="3">
    <source>
        <dbReference type="ARBA" id="ARBA00023163"/>
    </source>
</evidence>
<dbReference type="SUPFAM" id="SSF46689">
    <property type="entry name" value="Homeodomain-like"/>
    <property type="match status" value="2"/>
</dbReference>
<dbReference type="Gene3D" id="1.10.357.10">
    <property type="entry name" value="Tetracycline Repressor, domain 2"/>
    <property type="match status" value="2"/>
</dbReference>
<reference evidence="5" key="1">
    <citation type="submission" date="2020-05" db="EMBL/GenBank/DDBJ databases">
        <authorList>
            <person name="Chiriac C."/>
            <person name="Salcher M."/>
            <person name="Ghai R."/>
            <person name="Kavagutti S V."/>
        </authorList>
    </citation>
    <scope>NUCLEOTIDE SEQUENCE</scope>
</reference>